<accession>A0ABZ0K938</accession>
<dbReference type="RefSeq" id="WP_317924923.1">
    <property type="nucleotide sequence ID" value="NZ_CP137524.1"/>
</dbReference>
<feature type="compositionally biased region" description="Low complexity" evidence="3">
    <location>
        <begin position="100"/>
        <end position="117"/>
    </location>
</feature>
<reference evidence="6 7" key="1">
    <citation type="journal article" date="2021" name="J. Microbiol. Biotechnol.">
        <title>An Efficient Markerless Deletion System Suitable for the Industrial Strains of Streptomyces.</title>
        <authorList>
            <person name="Dong J."/>
            <person name="Wei J."/>
            <person name="Li H."/>
            <person name="Zhao S."/>
            <person name="Guan W."/>
        </authorList>
    </citation>
    <scope>NUCLEOTIDE SEQUENCE [LARGE SCALE GENOMIC DNA]</scope>
    <source>
        <strain evidence="6 7">CICC 11043</strain>
    </source>
</reference>
<feature type="transmembrane region" description="Helical" evidence="4">
    <location>
        <begin position="254"/>
        <end position="277"/>
    </location>
</feature>
<reference evidence="6 7" key="2">
    <citation type="journal article" date="2024" name="Microb. Biotechnol.">
        <title>The involvement of multiple ABC transporters in daunorubicin efflux in Streptomyces coeruleorubidus.</title>
        <authorList>
            <person name="Dong J."/>
            <person name="Ning J."/>
            <person name="Tian Y."/>
            <person name="Li H."/>
            <person name="Chen H."/>
            <person name="Guan W."/>
        </authorList>
    </citation>
    <scope>NUCLEOTIDE SEQUENCE [LARGE SCALE GENOMIC DNA]</scope>
    <source>
        <strain evidence="6 7">CICC 11043</strain>
    </source>
</reference>
<dbReference type="Proteomes" id="UP001305002">
    <property type="component" value="Chromosome"/>
</dbReference>
<keyword evidence="7" id="KW-1185">Reference proteome</keyword>
<evidence type="ECO:0000259" key="5">
    <source>
        <dbReference type="SMART" id="SM00228"/>
    </source>
</evidence>
<dbReference type="InterPro" id="IPR001940">
    <property type="entry name" value="Peptidase_S1C"/>
</dbReference>
<evidence type="ECO:0000256" key="1">
    <source>
        <dbReference type="ARBA" id="ARBA00022670"/>
    </source>
</evidence>
<dbReference type="InterPro" id="IPR009003">
    <property type="entry name" value="Peptidase_S1_PA"/>
</dbReference>
<keyword evidence="2" id="KW-0378">Hydrolase</keyword>
<dbReference type="SMART" id="SM00228">
    <property type="entry name" value="PDZ"/>
    <property type="match status" value="1"/>
</dbReference>
<evidence type="ECO:0000313" key="6">
    <source>
        <dbReference type="EMBL" id="WOT34488.1"/>
    </source>
</evidence>
<dbReference type="InterPro" id="IPR001478">
    <property type="entry name" value="PDZ"/>
</dbReference>
<evidence type="ECO:0000256" key="2">
    <source>
        <dbReference type="ARBA" id="ARBA00022801"/>
    </source>
</evidence>
<dbReference type="Gene3D" id="2.40.10.120">
    <property type="match status" value="1"/>
</dbReference>
<feature type="compositionally biased region" description="Low complexity" evidence="3">
    <location>
        <begin position="66"/>
        <end position="77"/>
    </location>
</feature>
<evidence type="ECO:0000313" key="7">
    <source>
        <dbReference type="Proteomes" id="UP001305002"/>
    </source>
</evidence>
<dbReference type="InterPro" id="IPR036034">
    <property type="entry name" value="PDZ_sf"/>
</dbReference>
<feature type="compositionally biased region" description="Pro residues" evidence="3">
    <location>
        <begin position="127"/>
        <end position="145"/>
    </location>
</feature>
<evidence type="ECO:0000256" key="3">
    <source>
        <dbReference type="SAM" id="MobiDB-lite"/>
    </source>
</evidence>
<dbReference type="SUPFAM" id="SSF50156">
    <property type="entry name" value="PDZ domain-like"/>
    <property type="match status" value="1"/>
</dbReference>
<dbReference type="EMBL" id="CP137524">
    <property type="protein sequence ID" value="WOT34488.1"/>
    <property type="molecule type" value="Genomic_DNA"/>
</dbReference>
<dbReference type="Pfam" id="PF13365">
    <property type="entry name" value="Trypsin_2"/>
    <property type="match status" value="1"/>
</dbReference>
<dbReference type="SUPFAM" id="SSF50494">
    <property type="entry name" value="Trypsin-like serine proteases"/>
    <property type="match status" value="1"/>
</dbReference>
<proteinExistence type="predicted"/>
<feature type="region of interest" description="Disordered" evidence="3">
    <location>
        <begin position="1"/>
        <end position="249"/>
    </location>
</feature>
<dbReference type="Pfam" id="PF13180">
    <property type="entry name" value="PDZ_2"/>
    <property type="match status" value="1"/>
</dbReference>
<keyword evidence="4" id="KW-1133">Transmembrane helix</keyword>
<dbReference type="PANTHER" id="PTHR43343:SF3">
    <property type="entry name" value="PROTEASE DO-LIKE 8, CHLOROPLASTIC"/>
    <property type="match status" value="1"/>
</dbReference>
<dbReference type="PANTHER" id="PTHR43343">
    <property type="entry name" value="PEPTIDASE S12"/>
    <property type="match status" value="1"/>
</dbReference>
<sequence>MNEGKPTKAKWWSRPRPQGLSGEPESAGPVLGDLADTDGDFELARPAARPADDGGDYELRRPEPVPADGVPAGVPAGMLEGAVDGVPATSAVPAQGGPAGSAVEAGEAASAVPADGAPKPLHDPDPYSTPPYGEPGPWAPAPPVQHPAATPAHGVTTADRPAMPGTPVPPPQGTPAAPPGIPGPAAPLPPPSAPTPVPAASVHPDAQPAAPAPDPWQRYDPWAAPVAPGGHGPLQQNGAGVPSTEQRGRRGRKALIGAAVLLALVSGGAGGVAGTYLERNGGVGTVELPQSGKEPAARDADSVAGIAGRALPSVVTLHVSGSGEQGTGTGFVLDTRGHILTNNHVVQSAGSTGEITVTFNGGETAEAELVGRDSGYDLAVVKVKGVRGLTPLPLGNSDNVQVGDPVVAIGAPFDLAGTVTSGIISAKQRPITAGGEKGDGSDVSYVDALQTDAPINPGNSGGPLLDAEARVIGINSAIRSADSGSELDSGRSGSIGLGFAIPINQGKRVAEELINTGKATHPVIGITLDMDYTGDGARVAAEGSEGGPPVTVGGPGVKAGIKAGDVITEVDGQRVHSGEELIVKTRAHRPGDRLELTVERAGKERTVSLVLGSSGGS</sequence>
<evidence type="ECO:0000256" key="4">
    <source>
        <dbReference type="SAM" id="Phobius"/>
    </source>
</evidence>
<keyword evidence="4" id="KW-0812">Transmembrane</keyword>
<dbReference type="Gene3D" id="2.30.42.10">
    <property type="match status" value="1"/>
</dbReference>
<keyword evidence="4" id="KW-0472">Membrane</keyword>
<name>A0ABZ0K938_STRC4</name>
<feature type="domain" description="PDZ" evidence="5">
    <location>
        <begin position="522"/>
        <end position="602"/>
    </location>
</feature>
<feature type="compositionally biased region" description="Low complexity" evidence="3">
    <location>
        <begin position="198"/>
        <end position="209"/>
    </location>
</feature>
<feature type="compositionally biased region" description="Pro residues" evidence="3">
    <location>
        <begin position="164"/>
        <end position="197"/>
    </location>
</feature>
<keyword evidence="1" id="KW-0645">Protease</keyword>
<gene>
    <name evidence="6" type="ORF">R5U08_10220</name>
</gene>
<organism evidence="6 7">
    <name type="scientific">Streptomyces coeruleorubidus</name>
    <dbReference type="NCBI Taxonomy" id="116188"/>
    <lineage>
        <taxon>Bacteria</taxon>
        <taxon>Bacillati</taxon>
        <taxon>Actinomycetota</taxon>
        <taxon>Actinomycetes</taxon>
        <taxon>Kitasatosporales</taxon>
        <taxon>Streptomycetaceae</taxon>
        <taxon>Streptomyces</taxon>
    </lineage>
</organism>
<dbReference type="PRINTS" id="PR00834">
    <property type="entry name" value="PROTEASES2C"/>
</dbReference>
<dbReference type="InterPro" id="IPR051201">
    <property type="entry name" value="Chloro_Bact_Ser_Proteases"/>
</dbReference>
<protein>
    <submittedName>
        <fullName evidence="6">Trypsin-like peptidase domain-containing protein</fullName>
    </submittedName>
</protein>